<comment type="caution">
    <text evidence="3">The sequence shown here is derived from an EMBL/GenBank/DDBJ whole genome shotgun (WGS) entry which is preliminary data.</text>
</comment>
<dbReference type="Gene3D" id="3.40.50.1820">
    <property type="entry name" value="alpha/beta hydrolase"/>
    <property type="match status" value="1"/>
</dbReference>
<reference evidence="3 4" key="1">
    <citation type="submission" date="2020-03" db="EMBL/GenBank/DDBJ databases">
        <title>Alteromonas ponticola sp. nov., isolated from seawater.</title>
        <authorList>
            <person name="Yoon J.-H."/>
            <person name="Kim Y.-O."/>
        </authorList>
    </citation>
    <scope>NUCLEOTIDE SEQUENCE [LARGE SCALE GENOMIC DNA]</scope>
    <source>
        <strain evidence="3 4">MYP5</strain>
    </source>
</reference>
<dbReference type="PANTHER" id="PTHR10824:SF4">
    <property type="entry name" value="ACYL-COENZYME A THIOESTERASE 1-LIKE"/>
    <property type="match status" value="1"/>
</dbReference>
<feature type="domain" description="BAAT/Acyl-CoA thioester hydrolase C-terminal" evidence="2">
    <location>
        <begin position="93"/>
        <end position="260"/>
    </location>
</feature>
<sequence length="282" mass="30554">MLSRLILLLSVFTFLISSPSLANPQKLTMAENGIAAEFYPARSTQSTLAVLVLGGSEGSIPLKLARAVADLGHATLALAYFNHEGLPAELNEIPLEYVDKAKAWLMDNSKVERSGLVIVGWSKGAELALLMASRDSHIKRVVAVAPSSVVWAGILTDWSKIPSSSWTYQGKPLVHVSFRPSGPVSGLLDLYTQSLQNRTDNGKASIDVQKITGKVILLTGGNDEIWPSSQMADDVCNSMNSANNGQCEHHTFAGRDHLLDLKFLDRSTPMHQLFADSISDIQ</sequence>
<protein>
    <submittedName>
        <fullName evidence="3">Dienelactone hydrolase</fullName>
    </submittedName>
</protein>
<dbReference type="InterPro" id="IPR029058">
    <property type="entry name" value="AB_hydrolase_fold"/>
</dbReference>
<name>A0ABX1R0X5_9ALTE</name>
<dbReference type="GO" id="GO:0016787">
    <property type="term" value="F:hydrolase activity"/>
    <property type="evidence" value="ECO:0007669"/>
    <property type="project" value="UniProtKB-KW"/>
</dbReference>
<evidence type="ECO:0000259" key="2">
    <source>
        <dbReference type="Pfam" id="PF08840"/>
    </source>
</evidence>
<dbReference type="EMBL" id="JAATNW010000004">
    <property type="protein sequence ID" value="NMH60123.1"/>
    <property type="molecule type" value="Genomic_DNA"/>
</dbReference>
<evidence type="ECO:0000313" key="3">
    <source>
        <dbReference type="EMBL" id="NMH60123.1"/>
    </source>
</evidence>
<dbReference type="InterPro" id="IPR014940">
    <property type="entry name" value="BAAT_C"/>
</dbReference>
<keyword evidence="1" id="KW-0732">Signal</keyword>
<feature type="signal peptide" evidence="1">
    <location>
        <begin position="1"/>
        <end position="22"/>
    </location>
</feature>
<organism evidence="3 4">
    <name type="scientific">Alteromonas ponticola</name>
    <dbReference type="NCBI Taxonomy" id="2720613"/>
    <lineage>
        <taxon>Bacteria</taxon>
        <taxon>Pseudomonadati</taxon>
        <taxon>Pseudomonadota</taxon>
        <taxon>Gammaproteobacteria</taxon>
        <taxon>Alteromonadales</taxon>
        <taxon>Alteromonadaceae</taxon>
        <taxon>Alteromonas/Salinimonas group</taxon>
        <taxon>Alteromonas</taxon>
    </lineage>
</organism>
<dbReference type="SUPFAM" id="SSF53474">
    <property type="entry name" value="alpha/beta-Hydrolases"/>
    <property type="match status" value="1"/>
</dbReference>
<gene>
    <name evidence="3" type="ORF">HCJ96_08855</name>
</gene>
<dbReference type="Proteomes" id="UP000709336">
    <property type="component" value="Unassembled WGS sequence"/>
</dbReference>
<feature type="chain" id="PRO_5046168198" evidence="1">
    <location>
        <begin position="23"/>
        <end position="282"/>
    </location>
</feature>
<evidence type="ECO:0000313" key="4">
    <source>
        <dbReference type="Proteomes" id="UP000709336"/>
    </source>
</evidence>
<dbReference type="Pfam" id="PF08840">
    <property type="entry name" value="BAAT_C"/>
    <property type="match status" value="1"/>
</dbReference>
<dbReference type="RefSeq" id="WP_169210676.1">
    <property type="nucleotide sequence ID" value="NZ_JAATNW010000004.1"/>
</dbReference>
<evidence type="ECO:0000256" key="1">
    <source>
        <dbReference type="SAM" id="SignalP"/>
    </source>
</evidence>
<accession>A0ABX1R0X5</accession>
<dbReference type="PANTHER" id="PTHR10824">
    <property type="entry name" value="ACYL-COENZYME A THIOESTERASE-RELATED"/>
    <property type="match status" value="1"/>
</dbReference>
<proteinExistence type="predicted"/>
<keyword evidence="4" id="KW-1185">Reference proteome</keyword>
<keyword evidence="3" id="KW-0378">Hydrolase</keyword>